<sequence>MAGENDENNEPQKPQTREAGETAAAMDKVTDMSEESEMKRGVDKSKVQQAMMKLAAEQRERQEAQRQREKELAAVKVAKEDVDLIAQQFDLDKKKAERCLREAKGDVKAALRALLAASYAARRQAWRQRIDAIKAKQASRRDAGGSDAAAAPAAGAGPGSHRVFSKHVAIPVGHGGVGSGRAGSTAGSQHGTPYGSPKRHEPLLDAAGAALPQLELPAIWLGYQTAEPLADLAAASGDQLRRFLQQAGWPAEAAAALPDQDVLAAAVRSARGAWEVERVIVACTWPEEVLRVPRKCTDAAVLKAAYRRVSMAVHPDKCSAEGASDAMSIVADCYATLLAAANDGRAAKAVPAFMRTAHSSRSLHASGSAANLAGTAAAGGASAAAQQVQQVQQAQQAQQAAQLERRQTTEGQPQGQASPALPPHPPAWHSRHASAESFFTEGAAAAAPWLDYSGQQQGQQAGQAWVEPNGTQTTNPIDPALSLAVQDLPLDKPPLARTAVGWEPEGVHLTLWGSDSVLVSWQTGAGGMTYHSPILHHVLVTGLQPGQRYWYRVGGQLANGTAAPESREWSFRLPAGPPAELRIGVLGDPGQTYNTSRTLRQLADSKPDVVFVLGDLSYADLYYSNQTDGKWSYPAVPTSQQLRWDAWARLSEPLLATVPAVFVPGNHELEILRMPPDYSWKATFTAFNARYPGPQDPAAINTRPNNASQYLNGSNPRQFINSTDYQPQNGFWSVALPWATVLVLNSYLPYGPTSQQHRWAAAQLAAVNRTSTPWLLVLMHGAPRTTFVPSFQVLEEFMSFFEPLFYRAQVDLVLSGHVHSYERSLPMYNYSVDPCGVQYITVGDGGNVEGPERRLIDVEPPPYCSNPSLFEQPVQQATTSGEPTLTIRDGRLCPEAQPAYSAFRDPSFGHGLLVLRNDSTAEWSWRRNEGKTAAAADSVVLHRTAGCGQRQAAAGEPQAQPGAASGGSSSRGGPGPGVLALVAAAAAAAALQDA</sequence>
<accession>A0A2P6U1G3</accession>
<evidence type="ECO:0000256" key="4">
    <source>
        <dbReference type="ARBA" id="ARBA00023180"/>
    </source>
</evidence>
<dbReference type="SUPFAM" id="SSF56300">
    <property type="entry name" value="Metallo-dependent phosphatases"/>
    <property type="match status" value="1"/>
</dbReference>
<evidence type="ECO:0000256" key="6">
    <source>
        <dbReference type="SAM" id="MobiDB-lite"/>
    </source>
</evidence>
<dbReference type="Gene3D" id="1.10.8.10">
    <property type="entry name" value="DNA helicase RuvA subunit, C-terminal domain"/>
    <property type="match status" value="1"/>
</dbReference>
<dbReference type="InterPro" id="IPR041792">
    <property type="entry name" value="MPP_PAP"/>
</dbReference>
<comment type="catalytic activity">
    <reaction evidence="5">
        <text>a phosphate monoester + H2O = an alcohol + phosphate</text>
        <dbReference type="Rhea" id="RHEA:15017"/>
        <dbReference type="ChEBI" id="CHEBI:15377"/>
        <dbReference type="ChEBI" id="CHEBI:30879"/>
        <dbReference type="ChEBI" id="CHEBI:43474"/>
        <dbReference type="ChEBI" id="CHEBI:67140"/>
        <dbReference type="EC" id="3.1.3.2"/>
    </reaction>
</comment>
<evidence type="ECO:0000256" key="2">
    <source>
        <dbReference type="ARBA" id="ARBA00022729"/>
    </source>
</evidence>
<dbReference type="InterPro" id="IPR004843">
    <property type="entry name" value="Calcineurin-like_PHP"/>
</dbReference>
<dbReference type="InterPro" id="IPR025733">
    <property type="entry name" value="PAPs_C"/>
</dbReference>
<dbReference type="SMART" id="SM00271">
    <property type="entry name" value="DnaJ"/>
    <property type="match status" value="1"/>
</dbReference>
<dbReference type="EC" id="3.1.3.2" evidence="5"/>
<dbReference type="CDD" id="cd00839">
    <property type="entry name" value="MPP_PAPs"/>
    <property type="match status" value="1"/>
</dbReference>
<dbReference type="PANTHER" id="PTHR22953">
    <property type="entry name" value="ACID PHOSPHATASE RELATED"/>
    <property type="match status" value="1"/>
</dbReference>
<feature type="region of interest" description="Disordered" evidence="6">
    <location>
        <begin position="454"/>
        <end position="474"/>
    </location>
</feature>
<evidence type="ECO:0000256" key="5">
    <source>
        <dbReference type="RuleBase" id="RU361203"/>
    </source>
</evidence>
<keyword evidence="9" id="KW-1185">Reference proteome</keyword>
<dbReference type="SUPFAM" id="SSF49363">
    <property type="entry name" value="Purple acid phosphatase, N-terminal domain"/>
    <property type="match status" value="1"/>
</dbReference>
<dbReference type="Gene3D" id="1.10.287.110">
    <property type="entry name" value="DnaJ domain"/>
    <property type="match status" value="1"/>
</dbReference>
<dbReference type="STRING" id="3076.A0A2P6U1G3"/>
<organism evidence="8 9">
    <name type="scientific">Chlorella sorokiniana</name>
    <name type="common">Freshwater green alga</name>
    <dbReference type="NCBI Taxonomy" id="3076"/>
    <lineage>
        <taxon>Eukaryota</taxon>
        <taxon>Viridiplantae</taxon>
        <taxon>Chlorophyta</taxon>
        <taxon>core chlorophytes</taxon>
        <taxon>Trebouxiophyceae</taxon>
        <taxon>Chlorellales</taxon>
        <taxon>Chlorellaceae</taxon>
        <taxon>Chlorella clade</taxon>
        <taxon>Chlorella</taxon>
    </lineage>
</organism>
<dbReference type="InterPro" id="IPR029052">
    <property type="entry name" value="Metallo-depent_PP-like"/>
</dbReference>
<feature type="compositionally biased region" description="Low complexity" evidence="6">
    <location>
        <begin position="948"/>
        <end position="968"/>
    </location>
</feature>
<dbReference type="Gene3D" id="3.60.21.10">
    <property type="match status" value="2"/>
</dbReference>
<feature type="compositionally biased region" description="Low complexity" evidence="6">
    <location>
        <begin position="145"/>
        <end position="155"/>
    </location>
</feature>
<dbReference type="SUPFAM" id="SSF46565">
    <property type="entry name" value="Chaperone J-domain"/>
    <property type="match status" value="1"/>
</dbReference>
<keyword evidence="4" id="KW-0325">Glycoprotein</keyword>
<dbReference type="Pfam" id="PF14008">
    <property type="entry name" value="Metallophos_C"/>
    <property type="match status" value="1"/>
</dbReference>
<dbReference type="GO" id="GO:0046872">
    <property type="term" value="F:metal ion binding"/>
    <property type="evidence" value="ECO:0007669"/>
    <property type="project" value="InterPro"/>
</dbReference>
<dbReference type="InterPro" id="IPR038922">
    <property type="entry name" value="HYPK_UBA"/>
</dbReference>
<dbReference type="Gene3D" id="2.60.40.380">
    <property type="entry name" value="Purple acid phosphatase-like, N-terminal"/>
    <property type="match status" value="1"/>
</dbReference>
<name>A0A2P6U1G3_CHLSO</name>
<evidence type="ECO:0000313" key="9">
    <source>
        <dbReference type="Proteomes" id="UP000239899"/>
    </source>
</evidence>
<dbReference type="CDD" id="cd14361">
    <property type="entry name" value="UBA_HYPK"/>
    <property type="match status" value="1"/>
</dbReference>
<dbReference type="InterPro" id="IPR039331">
    <property type="entry name" value="PAPs-like"/>
</dbReference>
<feature type="compositionally biased region" description="Basic and acidic residues" evidence="6">
    <location>
        <begin position="28"/>
        <end position="46"/>
    </location>
</feature>
<feature type="region of interest" description="Disordered" evidence="6">
    <location>
        <begin position="1"/>
        <end position="50"/>
    </location>
</feature>
<dbReference type="InterPro" id="IPR044034">
    <property type="entry name" value="NAC-like_UBA"/>
</dbReference>
<gene>
    <name evidence="8" type="ORF">C2E21_1815</name>
</gene>
<feature type="region of interest" description="Disordered" evidence="6">
    <location>
        <begin position="947"/>
        <end position="976"/>
    </location>
</feature>
<dbReference type="AlphaFoldDB" id="A0A2P6U1G3"/>
<dbReference type="InterPro" id="IPR008963">
    <property type="entry name" value="Purple_acid_Pase-like_N"/>
</dbReference>
<dbReference type="InterPro" id="IPR003961">
    <property type="entry name" value="FN3_dom"/>
</dbReference>
<proteinExistence type="inferred from homology"/>
<dbReference type="Pfam" id="PF00226">
    <property type="entry name" value="DnaJ"/>
    <property type="match status" value="1"/>
</dbReference>
<dbReference type="Proteomes" id="UP000239899">
    <property type="component" value="Unassembled WGS sequence"/>
</dbReference>
<dbReference type="InterPro" id="IPR001623">
    <property type="entry name" value="DnaJ_domain"/>
</dbReference>
<dbReference type="GO" id="GO:0003993">
    <property type="term" value="F:acid phosphatase activity"/>
    <property type="evidence" value="ECO:0007669"/>
    <property type="project" value="UniProtKB-EC"/>
</dbReference>
<dbReference type="Pfam" id="PF19026">
    <property type="entry name" value="UBA_HYPK"/>
    <property type="match status" value="1"/>
</dbReference>
<feature type="compositionally biased region" description="Low complexity" evidence="6">
    <location>
        <begin position="454"/>
        <end position="464"/>
    </location>
</feature>
<reference evidence="8 9" key="1">
    <citation type="journal article" date="2018" name="Plant J.">
        <title>Genome sequences of Chlorella sorokiniana UTEX 1602 and Micractinium conductrix SAG 241.80: implications to maltose excretion by a green alga.</title>
        <authorList>
            <person name="Arriola M.B."/>
            <person name="Velmurugan N."/>
            <person name="Zhang Y."/>
            <person name="Plunkett M.H."/>
            <person name="Hondzo H."/>
            <person name="Barney B.M."/>
        </authorList>
    </citation>
    <scope>NUCLEOTIDE SEQUENCE [LARGE SCALE GENOMIC DNA]</scope>
    <source>
        <strain evidence="9">UTEX 1602</strain>
    </source>
</reference>
<keyword evidence="2" id="KW-0732">Signal</keyword>
<comment type="caution">
    <text evidence="8">The sequence shown here is derived from an EMBL/GenBank/DDBJ whole genome shotgun (WGS) entry which is preliminary data.</text>
</comment>
<dbReference type="OrthoDB" id="407721at2759"/>
<dbReference type="Pfam" id="PF00149">
    <property type="entry name" value="Metallophos"/>
    <property type="match status" value="1"/>
</dbReference>
<feature type="region of interest" description="Disordered" evidence="6">
    <location>
        <begin position="175"/>
        <end position="198"/>
    </location>
</feature>
<dbReference type="CDD" id="cd00063">
    <property type="entry name" value="FN3"/>
    <property type="match status" value="1"/>
</dbReference>
<dbReference type="InterPro" id="IPR036869">
    <property type="entry name" value="J_dom_sf"/>
</dbReference>
<dbReference type="CDD" id="cd06257">
    <property type="entry name" value="DnaJ"/>
    <property type="match status" value="1"/>
</dbReference>
<protein>
    <recommendedName>
        <fullName evidence="5">Purple acid phosphatase</fullName>
        <ecNumber evidence="5">3.1.3.2</ecNumber>
    </recommendedName>
</protein>
<evidence type="ECO:0000256" key="1">
    <source>
        <dbReference type="ARBA" id="ARBA00008723"/>
    </source>
</evidence>
<evidence type="ECO:0000256" key="3">
    <source>
        <dbReference type="ARBA" id="ARBA00022801"/>
    </source>
</evidence>
<evidence type="ECO:0000313" key="8">
    <source>
        <dbReference type="EMBL" id="PRW60148.1"/>
    </source>
</evidence>
<keyword evidence="3 5" id="KW-0378">Hydrolase</keyword>
<dbReference type="EMBL" id="LHPG02000003">
    <property type="protein sequence ID" value="PRW60148.1"/>
    <property type="molecule type" value="Genomic_DNA"/>
</dbReference>
<dbReference type="PANTHER" id="PTHR22953:SF153">
    <property type="entry name" value="PURPLE ACID PHOSPHATASE"/>
    <property type="match status" value="1"/>
</dbReference>
<comment type="similarity">
    <text evidence="1 5">Belongs to the metallophosphoesterase superfamily. Purple acid phosphatase family.</text>
</comment>
<evidence type="ECO:0000259" key="7">
    <source>
        <dbReference type="SMART" id="SM00271"/>
    </source>
</evidence>
<feature type="region of interest" description="Disordered" evidence="6">
    <location>
        <begin position="136"/>
        <end position="160"/>
    </location>
</feature>
<feature type="region of interest" description="Disordered" evidence="6">
    <location>
        <begin position="398"/>
        <end position="432"/>
    </location>
</feature>
<feature type="domain" description="J" evidence="7">
    <location>
        <begin position="284"/>
        <end position="342"/>
    </location>
</feature>